<accession>A0A9D2IDJ0</accession>
<dbReference type="SUPFAM" id="SSF47413">
    <property type="entry name" value="lambda repressor-like DNA-binding domains"/>
    <property type="match status" value="1"/>
</dbReference>
<evidence type="ECO:0000313" key="3">
    <source>
        <dbReference type="Proteomes" id="UP000824132"/>
    </source>
</evidence>
<dbReference type="PANTHER" id="PTHR37301:SF1">
    <property type="entry name" value="DNA-BINDING PROTEIN"/>
    <property type="match status" value="1"/>
</dbReference>
<dbReference type="PANTHER" id="PTHR37301">
    <property type="entry name" value="DNA-BINDING PROTEIN-RELATED"/>
    <property type="match status" value="1"/>
</dbReference>
<organism evidence="2 3">
    <name type="scientific">Candidatus Borkfalkia avistercoris</name>
    <dbReference type="NCBI Taxonomy" id="2838504"/>
    <lineage>
        <taxon>Bacteria</taxon>
        <taxon>Bacillati</taxon>
        <taxon>Bacillota</taxon>
        <taxon>Clostridia</taxon>
        <taxon>Christensenellales</taxon>
        <taxon>Christensenellaceae</taxon>
        <taxon>Candidatus Borkfalkia</taxon>
    </lineage>
</organism>
<dbReference type="CDD" id="cd00093">
    <property type="entry name" value="HTH_XRE"/>
    <property type="match status" value="1"/>
</dbReference>
<dbReference type="PROSITE" id="PS50943">
    <property type="entry name" value="HTH_CROC1"/>
    <property type="match status" value="1"/>
</dbReference>
<protein>
    <submittedName>
        <fullName evidence="2">Helix-turn-helix transcriptional regulator</fullName>
    </submittedName>
</protein>
<reference evidence="2" key="1">
    <citation type="journal article" date="2021" name="PeerJ">
        <title>Extensive microbial diversity within the chicken gut microbiome revealed by metagenomics and culture.</title>
        <authorList>
            <person name="Gilroy R."/>
            <person name="Ravi A."/>
            <person name="Getino M."/>
            <person name="Pursley I."/>
            <person name="Horton D.L."/>
            <person name="Alikhan N.F."/>
            <person name="Baker D."/>
            <person name="Gharbi K."/>
            <person name="Hall N."/>
            <person name="Watson M."/>
            <person name="Adriaenssens E.M."/>
            <person name="Foster-Nyarko E."/>
            <person name="Jarju S."/>
            <person name="Secka A."/>
            <person name="Antonio M."/>
            <person name="Oren A."/>
            <person name="Chaudhuri R.R."/>
            <person name="La Ragione R."/>
            <person name="Hildebrand F."/>
            <person name="Pallen M.J."/>
        </authorList>
    </citation>
    <scope>NUCLEOTIDE SEQUENCE</scope>
    <source>
        <strain evidence="2">CHK187-5294</strain>
    </source>
</reference>
<dbReference type="Proteomes" id="UP000824132">
    <property type="component" value="Unassembled WGS sequence"/>
</dbReference>
<dbReference type="Pfam" id="PF13443">
    <property type="entry name" value="HTH_26"/>
    <property type="match status" value="1"/>
</dbReference>
<dbReference type="GO" id="GO:0003677">
    <property type="term" value="F:DNA binding"/>
    <property type="evidence" value="ECO:0007669"/>
    <property type="project" value="InterPro"/>
</dbReference>
<feature type="domain" description="HTH cro/C1-type" evidence="1">
    <location>
        <begin position="7"/>
        <end position="62"/>
    </location>
</feature>
<dbReference type="EMBL" id="DXCL01000012">
    <property type="protein sequence ID" value="HIZ03092.1"/>
    <property type="molecule type" value="Genomic_DNA"/>
</dbReference>
<reference evidence="2" key="2">
    <citation type="submission" date="2021-04" db="EMBL/GenBank/DDBJ databases">
        <authorList>
            <person name="Gilroy R."/>
        </authorList>
    </citation>
    <scope>NUCLEOTIDE SEQUENCE</scope>
    <source>
        <strain evidence="2">CHK187-5294</strain>
    </source>
</reference>
<proteinExistence type="predicted"/>
<dbReference type="Gene3D" id="1.10.260.40">
    <property type="entry name" value="lambda repressor-like DNA-binding domains"/>
    <property type="match status" value="1"/>
</dbReference>
<dbReference type="InterPro" id="IPR010982">
    <property type="entry name" value="Lambda_DNA-bd_dom_sf"/>
</dbReference>
<dbReference type="InterPro" id="IPR001387">
    <property type="entry name" value="Cro/C1-type_HTH"/>
</dbReference>
<comment type="caution">
    <text evidence="2">The sequence shown here is derived from an EMBL/GenBank/DDBJ whole genome shotgun (WGS) entry which is preliminary data.</text>
</comment>
<sequence length="72" mass="7781">MAIVVKLDAALKRRGITSKELCELVGITEANMSILRSGKAKAVRFSTLNAICYHLGCTPGDILQFDGEPESE</sequence>
<gene>
    <name evidence="2" type="ORF">H9727_02275</name>
</gene>
<evidence type="ECO:0000313" key="2">
    <source>
        <dbReference type="EMBL" id="HIZ03092.1"/>
    </source>
</evidence>
<name>A0A9D2IDJ0_9FIRM</name>
<dbReference type="SMART" id="SM00530">
    <property type="entry name" value="HTH_XRE"/>
    <property type="match status" value="1"/>
</dbReference>
<dbReference type="AlphaFoldDB" id="A0A9D2IDJ0"/>
<evidence type="ECO:0000259" key="1">
    <source>
        <dbReference type="PROSITE" id="PS50943"/>
    </source>
</evidence>